<organism evidence="1 2">
    <name type="scientific">Paenibacillus sepulcri</name>
    <dbReference type="NCBI Taxonomy" id="359917"/>
    <lineage>
        <taxon>Bacteria</taxon>
        <taxon>Bacillati</taxon>
        <taxon>Bacillota</taxon>
        <taxon>Bacilli</taxon>
        <taxon>Bacillales</taxon>
        <taxon>Paenibacillaceae</taxon>
        <taxon>Paenibacillus</taxon>
    </lineage>
</organism>
<proteinExistence type="predicted"/>
<protein>
    <recommendedName>
        <fullName evidence="3">Secreted protein</fullName>
    </recommendedName>
</protein>
<name>A0ABS7CGN0_9BACL</name>
<comment type="caution">
    <text evidence="1">The sequence shown here is derived from an EMBL/GenBank/DDBJ whole genome shotgun (WGS) entry which is preliminary data.</text>
</comment>
<dbReference type="EMBL" id="JAHZIK010002012">
    <property type="protein sequence ID" value="MBW7460089.1"/>
    <property type="molecule type" value="Genomic_DNA"/>
</dbReference>
<dbReference type="RefSeq" id="WP_210044603.1">
    <property type="nucleotide sequence ID" value="NZ_JBHLVU010000004.1"/>
</dbReference>
<evidence type="ECO:0008006" key="3">
    <source>
        <dbReference type="Google" id="ProtNLM"/>
    </source>
</evidence>
<dbReference type="Proteomes" id="UP001519887">
    <property type="component" value="Unassembled WGS sequence"/>
</dbReference>
<evidence type="ECO:0000313" key="1">
    <source>
        <dbReference type="EMBL" id="MBW7460089.1"/>
    </source>
</evidence>
<accession>A0ABS7CGN0</accession>
<sequence length="72" mass="8113">MIIMLHSPCLSVFYWMCSTPIHEILCCSARSSAEGPIYKAGAGQNDKRILQETNPWMNLIGGTIKRQQKTSR</sequence>
<keyword evidence="2" id="KW-1185">Reference proteome</keyword>
<reference evidence="1 2" key="1">
    <citation type="submission" date="2021-07" db="EMBL/GenBank/DDBJ databases">
        <title>Paenibacillus radiodurans sp. nov., isolated from the southeastern edge of Tengger Desert.</title>
        <authorList>
            <person name="Zhang G."/>
        </authorList>
    </citation>
    <scope>NUCLEOTIDE SEQUENCE [LARGE SCALE GENOMIC DNA]</scope>
    <source>
        <strain evidence="1 2">CCM 7311</strain>
    </source>
</reference>
<gene>
    <name evidence="1" type="ORF">K0U00_39110</name>
</gene>
<evidence type="ECO:0000313" key="2">
    <source>
        <dbReference type="Proteomes" id="UP001519887"/>
    </source>
</evidence>